<dbReference type="PROSITE" id="PS51900">
    <property type="entry name" value="CB"/>
    <property type="match status" value="1"/>
</dbReference>
<keyword evidence="3 9" id="KW-0132">Cell division</keyword>
<feature type="active site" description="O-(3'-phospho-DNA)-tyrosine intermediate" evidence="9">
    <location>
        <position position="276"/>
    </location>
</feature>
<comment type="subunit">
    <text evidence="9">Forms a cyclic heterotetrameric complex composed of two molecules of XerC and two molecules of XerD.</text>
</comment>
<dbReference type="Pfam" id="PF02899">
    <property type="entry name" value="Phage_int_SAM_1"/>
    <property type="match status" value="1"/>
</dbReference>
<evidence type="ECO:0000256" key="2">
    <source>
        <dbReference type="ARBA" id="ARBA00022490"/>
    </source>
</evidence>
<dbReference type="Gene3D" id="1.10.443.10">
    <property type="entry name" value="Intergrase catalytic core"/>
    <property type="match status" value="1"/>
</dbReference>
<protein>
    <recommendedName>
        <fullName evidence="9">Tyrosine recombinase XerC</fullName>
    </recommendedName>
</protein>
<dbReference type="InterPro" id="IPR002104">
    <property type="entry name" value="Integrase_catalytic"/>
</dbReference>
<evidence type="ECO:0000256" key="6">
    <source>
        <dbReference type="ARBA" id="ARBA00023125"/>
    </source>
</evidence>
<comment type="similarity">
    <text evidence="9">Belongs to the 'phage' integrase family. XerC subfamily.</text>
</comment>
<keyword evidence="2 9" id="KW-0963">Cytoplasm</keyword>
<comment type="subcellular location">
    <subcellularLocation>
        <location evidence="1 9">Cytoplasm</location>
    </subcellularLocation>
</comment>
<dbReference type="GO" id="GO:0009037">
    <property type="term" value="F:tyrosine-based site-specific recombinase activity"/>
    <property type="evidence" value="ECO:0007669"/>
    <property type="project" value="UniProtKB-UniRule"/>
</dbReference>
<keyword evidence="8 9" id="KW-0131">Cell cycle</keyword>
<dbReference type="PANTHER" id="PTHR30349:SF77">
    <property type="entry name" value="TYROSINE RECOMBINASE XERC"/>
    <property type="match status" value="1"/>
</dbReference>
<dbReference type="SUPFAM" id="SSF56349">
    <property type="entry name" value="DNA breaking-rejoining enzymes"/>
    <property type="match status" value="1"/>
</dbReference>
<gene>
    <name evidence="9 12" type="primary">xerC</name>
    <name evidence="12" type="ORF">KL86DYS2_12012</name>
</gene>
<feature type="domain" description="Tyr recombinase" evidence="10">
    <location>
        <begin position="107"/>
        <end position="289"/>
    </location>
</feature>
<dbReference type="EMBL" id="FLUL01000001">
    <property type="protein sequence ID" value="SBW01336.1"/>
    <property type="molecule type" value="Genomic_DNA"/>
</dbReference>
<keyword evidence="5 9" id="KW-0229">DNA integration</keyword>
<dbReference type="InterPro" id="IPR004107">
    <property type="entry name" value="Integrase_SAM-like_N"/>
</dbReference>
<dbReference type="AlphaFoldDB" id="A0A212JPF1"/>
<dbReference type="InterPro" id="IPR010998">
    <property type="entry name" value="Integrase_recombinase_N"/>
</dbReference>
<feature type="active site" evidence="9">
    <location>
        <position position="267"/>
    </location>
</feature>
<dbReference type="GO" id="GO:0006313">
    <property type="term" value="P:DNA transposition"/>
    <property type="evidence" value="ECO:0007669"/>
    <property type="project" value="UniProtKB-UniRule"/>
</dbReference>
<evidence type="ECO:0000256" key="1">
    <source>
        <dbReference type="ARBA" id="ARBA00004496"/>
    </source>
</evidence>
<dbReference type="GO" id="GO:0005737">
    <property type="term" value="C:cytoplasm"/>
    <property type="evidence" value="ECO:0007669"/>
    <property type="project" value="UniProtKB-SubCell"/>
</dbReference>
<keyword evidence="6 9" id="KW-0238">DNA-binding</keyword>
<keyword evidence="7 9" id="KW-0233">DNA recombination</keyword>
<comment type="function">
    <text evidence="9">Site-specific tyrosine recombinase, which acts by catalyzing the cutting and rejoining of the recombining DNA molecules. The XerC-XerD complex is essential to convert dimers of the bacterial chromosome into monomers to permit their segregation at cell division. It also contributes to the segregational stability of plasmids.</text>
</comment>
<feature type="active site" evidence="9">
    <location>
        <position position="148"/>
    </location>
</feature>
<feature type="active site" evidence="9">
    <location>
        <position position="172"/>
    </location>
</feature>
<proteinExistence type="inferred from homology"/>
<dbReference type="InterPro" id="IPR011010">
    <property type="entry name" value="DNA_brk_join_enz"/>
</dbReference>
<evidence type="ECO:0000256" key="3">
    <source>
        <dbReference type="ARBA" id="ARBA00022618"/>
    </source>
</evidence>
<keyword evidence="4 9" id="KW-0159">Chromosome partition</keyword>
<dbReference type="InterPro" id="IPR044068">
    <property type="entry name" value="CB"/>
</dbReference>
<dbReference type="Pfam" id="PF00589">
    <property type="entry name" value="Phage_integrase"/>
    <property type="match status" value="1"/>
</dbReference>
<dbReference type="InterPro" id="IPR013762">
    <property type="entry name" value="Integrase-like_cat_sf"/>
</dbReference>
<evidence type="ECO:0000256" key="5">
    <source>
        <dbReference type="ARBA" id="ARBA00022908"/>
    </source>
</evidence>
<dbReference type="InterPro" id="IPR050090">
    <property type="entry name" value="Tyrosine_recombinase_XerCD"/>
</dbReference>
<feature type="active site" evidence="9">
    <location>
        <position position="244"/>
    </location>
</feature>
<dbReference type="PROSITE" id="PS51898">
    <property type="entry name" value="TYR_RECOMBINASE"/>
    <property type="match status" value="1"/>
</dbReference>
<evidence type="ECO:0000256" key="9">
    <source>
        <dbReference type="HAMAP-Rule" id="MF_01808"/>
    </source>
</evidence>
<evidence type="ECO:0000256" key="4">
    <source>
        <dbReference type="ARBA" id="ARBA00022829"/>
    </source>
</evidence>
<reference evidence="12" key="1">
    <citation type="submission" date="2016-04" db="EMBL/GenBank/DDBJ databases">
        <authorList>
            <person name="Evans L.H."/>
            <person name="Alamgir A."/>
            <person name="Owens N."/>
            <person name="Weber N.D."/>
            <person name="Virtaneva K."/>
            <person name="Barbian K."/>
            <person name="Babar A."/>
            <person name="Rosenke K."/>
        </authorList>
    </citation>
    <scope>NUCLEOTIDE SEQUENCE</scope>
    <source>
        <strain evidence="12">86-2</strain>
    </source>
</reference>
<feature type="active site" evidence="9">
    <location>
        <position position="241"/>
    </location>
</feature>
<feature type="domain" description="Core-binding (CB)" evidence="11">
    <location>
        <begin position="1"/>
        <end position="86"/>
    </location>
</feature>
<dbReference type="PANTHER" id="PTHR30349">
    <property type="entry name" value="PHAGE INTEGRASE-RELATED"/>
    <property type="match status" value="1"/>
</dbReference>
<organism evidence="12">
    <name type="scientific">uncultured Dysgonomonas sp</name>
    <dbReference type="NCBI Taxonomy" id="206096"/>
    <lineage>
        <taxon>Bacteria</taxon>
        <taxon>Pseudomonadati</taxon>
        <taxon>Bacteroidota</taxon>
        <taxon>Bacteroidia</taxon>
        <taxon>Bacteroidales</taxon>
        <taxon>Dysgonomonadaceae</taxon>
        <taxon>Dysgonomonas</taxon>
        <taxon>environmental samples</taxon>
    </lineage>
</organism>
<evidence type="ECO:0000256" key="8">
    <source>
        <dbReference type="ARBA" id="ARBA00023306"/>
    </source>
</evidence>
<evidence type="ECO:0000256" key="7">
    <source>
        <dbReference type="ARBA" id="ARBA00023172"/>
    </source>
</evidence>
<dbReference type="Gene3D" id="1.10.150.130">
    <property type="match status" value="1"/>
</dbReference>
<accession>A0A212JPF1</accession>
<dbReference type="InterPro" id="IPR023009">
    <property type="entry name" value="Tyrosine_recombinase_XerC/XerD"/>
</dbReference>
<evidence type="ECO:0000313" key="12">
    <source>
        <dbReference type="EMBL" id="SBW01336.1"/>
    </source>
</evidence>
<name>A0A212JPF1_9BACT</name>
<sequence>MMLLIEKYIRYLRYEKNYSLHTEISYSEDLSQFVEFLAEHFSDTDIKHVDRDIIRMWIVSMMERKISARSVNRKLSAVKSFYRYLQKTGEVTVNPASKINGPKVGRPIPAFANSADMEKVLDKEDYGDSFESLRDHIIIELFYVTGIRRAELIGLKDVDVDFSFETIQVTGKRNKQRLIPFSDGMKQSLEQYIAVRNKEVGNQSGYLFVKNNGEPLYPMLVHRIVTSNLQQIETLAKVSPHVLRHSFATGMLNNGADINAVKELLGHASLAATEIYTHTSFEELKRIYNKAHPRA</sequence>
<evidence type="ECO:0000259" key="11">
    <source>
        <dbReference type="PROSITE" id="PS51900"/>
    </source>
</evidence>
<dbReference type="GO" id="GO:0007059">
    <property type="term" value="P:chromosome segregation"/>
    <property type="evidence" value="ECO:0007669"/>
    <property type="project" value="UniProtKB-UniRule"/>
</dbReference>
<evidence type="ECO:0000259" key="10">
    <source>
        <dbReference type="PROSITE" id="PS51898"/>
    </source>
</evidence>
<dbReference type="GO" id="GO:0051301">
    <property type="term" value="P:cell division"/>
    <property type="evidence" value="ECO:0007669"/>
    <property type="project" value="UniProtKB-KW"/>
</dbReference>
<dbReference type="HAMAP" id="MF_01808">
    <property type="entry name" value="Recomb_XerC_XerD"/>
    <property type="match status" value="1"/>
</dbReference>
<dbReference type="GO" id="GO:0003677">
    <property type="term" value="F:DNA binding"/>
    <property type="evidence" value="ECO:0007669"/>
    <property type="project" value="UniProtKB-UniRule"/>
</dbReference>